<evidence type="ECO:0000259" key="3">
    <source>
        <dbReference type="Pfam" id="PF01370"/>
    </source>
</evidence>
<dbReference type="FunFam" id="3.40.50.720:FF:000085">
    <property type="entry name" value="Dihydroflavonol reductase"/>
    <property type="match status" value="1"/>
</dbReference>
<name>A0A1Y2J360_TRAC3</name>
<evidence type="ECO:0000313" key="4">
    <source>
        <dbReference type="EMBL" id="OSD07845.1"/>
    </source>
</evidence>
<comment type="similarity">
    <text evidence="2">Belongs to the NAD(P)-dependent epimerase/dehydratase family. Dihydroflavonol-4-reductase subfamily.</text>
</comment>
<dbReference type="PANTHER" id="PTHR10366">
    <property type="entry name" value="NAD DEPENDENT EPIMERASE/DEHYDRATASE"/>
    <property type="match status" value="1"/>
</dbReference>
<dbReference type="InterPro" id="IPR001509">
    <property type="entry name" value="Epimerase_deHydtase"/>
</dbReference>
<proteinExistence type="inferred from homology"/>
<sequence>MPAITSGKVLVTGANGYVATWIVKSLLDAGYAVRGTVRSESKTKHLRDLFKSAGDRLKLVVVDDITKEGAFDEHVKDVSAIIHTATPVHLNADHPDEMIVPAVQGTLGILTSALKHGSSVQRVVILSSTAAVFRNNPDPSKTLVLDESSWNDEEVAQCREKGRDATALVKYRASKTLAERAAWDFVAKHAKESGLRWDLVVLNPPFVFGPILHEVDRPESLNWSTKDWYEYAIKGKLSNDALVNIGGNWIDVRDLAQAHVLALQKPEVGGNRFIISAGPYKWQDFVSAAHRLVEKIPAGNTFYDPSKAQHLVVYDNKKAINALGIKYRTLDELTKDTVEDLQARGWL</sequence>
<organism evidence="4 5">
    <name type="scientific">Trametes coccinea (strain BRFM310)</name>
    <name type="common">Pycnoporus coccineus</name>
    <dbReference type="NCBI Taxonomy" id="1353009"/>
    <lineage>
        <taxon>Eukaryota</taxon>
        <taxon>Fungi</taxon>
        <taxon>Dikarya</taxon>
        <taxon>Basidiomycota</taxon>
        <taxon>Agaricomycotina</taxon>
        <taxon>Agaricomycetes</taxon>
        <taxon>Polyporales</taxon>
        <taxon>Polyporaceae</taxon>
        <taxon>Trametes</taxon>
    </lineage>
</organism>
<dbReference type="Proteomes" id="UP000193067">
    <property type="component" value="Unassembled WGS sequence"/>
</dbReference>
<keyword evidence="5" id="KW-1185">Reference proteome</keyword>
<protein>
    <submittedName>
        <fullName evidence="4">NAD-P-binding protein</fullName>
    </submittedName>
</protein>
<dbReference type="AlphaFoldDB" id="A0A1Y2J360"/>
<dbReference type="GO" id="GO:0016616">
    <property type="term" value="F:oxidoreductase activity, acting on the CH-OH group of donors, NAD or NADP as acceptor"/>
    <property type="evidence" value="ECO:0007669"/>
    <property type="project" value="TreeGrafter"/>
</dbReference>
<dbReference type="InterPro" id="IPR050425">
    <property type="entry name" value="NAD(P)_dehydrat-like"/>
</dbReference>
<dbReference type="STRING" id="1353009.A0A1Y2J360"/>
<dbReference type="EMBL" id="KZ084087">
    <property type="protein sequence ID" value="OSD07845.1"/>
    <property type="molecule type" value="Genomic_DNA"/>
</dbReference>
<dbReference type="Gene3D" id="3.40.50.720">
    <property type="entry name" value="NAD(P)-binding Rossmann-like Domain"/>
    <property type="match status" value="1"/>
</dbReference>
<gene>
    <name evidence="4" type="ORF">PYCCODRAFT_1358259</name>
</gene>
<evidence type="ECO:0000256" key="1">
    <source>
        <dbReference type="ARBA" id="ARBA00023002"/>
    </source>
</evidence>
<dbReference type="CDD" id="cd05227">
    <property type="entry name" value="AR_SDR_e"/>
    <property type="match status" value="1"/>
</dbReference>
<accession>A0A1Y2J360</accession>
<evidence type="ECO:0000256" key="2">
    <source>
        <dbReference type="ARBA" id="ARBA00023445"/>
    </source>
</evidence>
<reference evidence="4 5" key="1">
    <citation type="journal article" date="2015" name="Biotechnol. Biofuels">
        <title>Enhanced degradation of softwood versus hardwood by the white-rot fungus Pycnoporus coccineus.</title>
        <authorList>
            <person name="Couturier M."/>
            <person name="Navarro D."/>
            <person name="Chevret D."/>
            <person name="Henrissat B."/>
            <person name="Piumi F."/>
            <person name="Ruiz-Duenas F.J."/>
            <person name="Martinez A.T."/>
            <person name="Grigoriev I.V."/>
            <person name="Riley R."/>
            <person name="Lipzen A."/>
            <person name="Berrin J.G."/>
            <person name="Master E.R."/>
            <person name="Rosso M.N."/>
        </authorList>
    </citation>
    <scope>NUCLEOTIDE SEQUENCE [LARGE SCALE GENOMIC DNA]</scope>
    <source>
        <strain evidence="4 5">BRFM310</strain>
    </source>
</reference>
<feature type="domain" description="NAD-dependent epimerase/dehydratase" evidence="3">
    <location>
        <begin position="9"/>
        <end position="271"/>
    </location>
</feature>
<dbReference type="OrthoDB" id="2735536at2759"/>
<dbReference type="Pfam" id="PF01370">
    <property type="entry name" value="Epimerase"/>
    <property type="match status" value="1"/>
</dbReference>
<dbReference type="PANTHER" id="PTHR10366:SF564">
    <property type="entry name" value="STEROL-4-ALPHA-CARBOXYLATE 3-DEHYDROGENASE, DECARBOXYLATING"/>
    <property type="match status" value="1"/>
</dbReference>
<evidence type="ECO:0000313" key="5">
    <source>
        <dbReference type="Proteomes" id="UP000193067"/>
    </source>
</evidence>
<dbReference type="InterPro" id="IPR036291">
    <property type="entry name" value="NAD(P)-bd_dom_sf"/>
</dbReference>
<dbReference type="SUPFAM" id="SSF51735">
    <property type="entry name" value="NAD(P)-binding Rossmann-fold domains"/>
    <property type="match status" value="1"/>
</dbReference>
<keyword evidence="1" id="KW-0560">Oxidoreductase</keyword>